<evidence type="ECO:0000259" key="7">
    <source>
        <dbReference type="Pfam" id="PF00482"/>
    </source>
</evidence>
<evidence type="ECO:0000313" key="8">
    <source>
        <dbReference type="EMBL" id="ABY24477.1"/>
    </source>
</evidence>
<feature type="domain" description="Type II secretion system protein GspF" evidence="7">
    <location>
        <begin position="48"/>
        <end position="170"/>
    </location>
</feature>
<dbReference type="RefSeq" id="WP_012246132.1">
    <property type="nucleotide sequence ID" value="NC_010168.1"/>
</dbReference>
<protein>
    <submittedName>
        <fullName evidence="8">Type II secretion system protein</fullName>
    </submittedName>
</protein>
<evidence type="ECO:0000256" key="6">
    <source>
        <dbReference type="SAM" id="Phobius"/>
    </source>
</evidence>
<evidence type="ECO:0000256" key="3">
    <source>
        <dbReference type="ARBA" id="ARBA00022692"/>
    </source>
</evidence>
<comment type="subcellular location">
    <subcellularLocation>
        <location evidence="1">Cell membrane</location>
        <topology evidence="1">Multi-pass membrane protein</topology>
    </subcellularLocation>
</comment>
<dbReference type="HOGENOM" id="CLU_064089_2_1_11"/>
<evidence type="ECO:0000256" key="5">
    <source>
        <dbReference type="ARBA" id="ARBA00023136"/>
    </source>
</evidence>
<organism evidence="8 9">
    <name type="scientific">Renibacterium salmoninarum (strain ATCC 33209 / DSM 20767 / JCM 11484 / NBRC 15589 / NCIMB 2235)</name>
    <dbReference type="NCBI Taxonomy" id="288705"/>
    <lineage>
        <taxon>Bacteria</taxon>
        <taxon>Bacillati</taxon>
        <taxon>Actinomycetota</taxon>
        <taxon>Actinomycetes</taxon>
        <taxon>Micrococcales</taxon>
        <taxon>Micrococcaceae</taxon>
        <taxon>Renibacterium</taxon>
    </lineage>
</organism>
<gene>
    <name evidence="8" type="ordered locus">RSal33209_2752</name>
</gene>
<name>A9WTF6_RENSM</name>
<keyword evidence="2" id="KW-1003">Cell membrane</keyword>
<proteinExistence type="predicted"/>
<reference evidence="9" key="1">
    <citation type="journal article" date="2008" name="J. Bacteriol.">
        <title>Genome sequence of the fish pathogen Renibacterium salmoninarum suggests reductive evolution away from an environmental Arthrobacter ancestor.</title>
        <authorList>
            <person name="Wiens G.D."/>
            <person name="Rockey D.D."/>
            <person name="Wu Z."/>
            <person name="Chang J."/>
            <person name="Levy R."/>
            <person name="Crane S."/>
            <person name="Chen D.S."/>
            <person name="Capri G.R."/>
            <person name="Burnett J.R."/>
            <person name="Sudheesh P.S."/>
            <person name="Schipma M.J."/>
            <person name="Burd H."/>
            <person name="Bhattacharyya A."/>
            <person name="Rhodes L.D."/>
            <person name="Kaul R."/>
            <person name="Strom M.S."/>
        </authorList>
    </citation>
    <scope>NUCLEOTIDE SEQUENCE [LARGE SCALE GENOMIC DNA]</scope>
    <source>
        <strain evidence="9">ATCC 33209 / DSM 20767 / JCM 11484 / NBRC 15589 / NCIMB 2235</strain>
    </source>
</reference>
<dbReference type="Pfam" id="PF00482">
    <property type="entry name" value="T2SSF"/>
    <property type="match status" value="1"/>
</dbReference>
<keyword evidence="9" id="KW-1185">Reference proteome</keyword>
<accession>A9WTF6</accession>
<sequence>MTAVVFVLSMLASFLLWATPSSRILRTISPGKSEAARFEGIDDVPLLLDLLASLLEVGASLSTALARQAQVCSMEFSTELATVSTALAMGMDWSAAWAHVPVKARDGPLQQLELALKFTASTGAPSSALLRAEARRIRRAAHRELQQRAAVLSVKLVLPMGLCALPAFICLGVVPVLLALLPAQ</sequence>
<evidence type="ECO:0000256" key="2">
    <source>
        <dbReference type="ARBA" id="ARBA00022475"/>
    </source>
</evidence>
<dbReference type="KEGG" id="rsa:RSal33209_2752"/>
<dbReference type="EMBL" id="CP000910">
    <property type="protein sequence ID" value="ABY24477.1"/>
    <property type="molecule type" value="Genomic_DNA"/>
</dbReference>
<dbReference type="PANTHER" id="PTHR35007:SF3">
    <property type="entry name" value="POSSIBLE CONSERVED ALANINE RICH MEMBRANE PROTEIN"/>
    <property type="match status" value="1"/>
</dbReference>
<dbReference type="PANTHER" id="PTHR35007">
    <property type="entry name" value="INTEGRAL MEMBRANE PROTEIN-RELATED"/>
    <property type="match status" value="1"/>
</dbReference>
<dbReference type="Proteomes" id="UP000002007">
    <property type="component" value="Chromosome"/>
</dbReference>
<feature type="transmembrane region" description="Helical" evidence="6">
    <location>
        <begin position="156"/>
        <end position="181"/>
    </location>
</feature>
<evidence type="ECO:0000256" key="1">
    <source>
        <dbReference type="ARBA" id="ARBA00004651"/>
    </source>
</evidence>
<evidence type="ECO:0000313" key="9">
    <source>
        <dbReference type="Proteomes" id="UP000002007"/>
    </source>
</evidence>
<dbReference type="STRING" id="288705.RSal33209_2752"/>
<dbReference type="eggNOG" id="COG2064">
    <property type="taxonomic scope" value="Bacteria"/>
</dbReference>
<keyword evidence="4 6" id="KW-1133">Transmembrane helix</keyword>
<evidence type="ECO:0000256" key="4">
    <source>
        <dbReference type="ARBA" id="ARBA00022989"/>
    </source>
</evidence>
<dbReference type="InterPro" id="IPR018076">
    <property type="entry name" value="T2SS_GspF_dom"/>
</dbReference>
<dbReference type="GO" id="GO:0005886">
    <property type="term" value="C:plasma membrane"/>
    <property type="evidence" value="ECO:0007669"/>
    <property type="project" value="UniProtKB-SubCell"/>
</dbReference>
<keyword evidence="5 6" id="KW-0472">Membrane</keyword>
<keyword evidence="3 6" id="KW-0812">Transmembrane</keyword>
<dbReference type="AlphaFoldDB" id="A9WTF6"/>